<dbReference type="InterPro" id="IPR050943">
    <property type="entry name" value="Glycosyltr_29_Sialyltrsf"/>
</dbReference>
<dbReference type="Proteomes" id="UP001472866">
    <property type="component" value="Chromosome 14"/>
</dbReference>
<evidence type="ECO:0000256" key="8">
    <source>
        <dbReference type="ARBA" id="ARBA00023034"/>
    </source>
</evidence>
<dbReference type="PANTHER" id="PTHR11987:SF36">
    <property type="entry name" value="SIA-ALPHA-2,3-GAL-BETA-1,4-GLCNAC-R:ALPHA 2,8-SIALYLTRANSFERASE"/>
    <property type="match status" value="1"/>
</dbReference>
<keyword evidence="4" id="KW-0808">Transferase</keyword>
<comment type="similarity">
    <text evidence="2">Belongs to the glycosyltransferase 29 family.</text>
</comment>
<evidence type="ECO:0000256" key="10">
    <source>
        <dbReference type="ARBA" id="ARBA00023180"/>
    </source>
</evidence>
<feature type="transmembrane region" description="Helical" evidence="12">
    <location>
        <begin position="20"/>
        <end position="38"/>
    </location>
</feature>
<evidence type="ECO:0000256" key="3">
    <source>
        <dbReference type="ARBA" id="ARBA00022676"/>
    </source>
</evidence>
<feature type="region of interest" description="Disordered" evidence="11">
    <location>
        <begin position="73"/>
        <end position="117"/>
    </location>
</feature>
<evidence type="ECO:0000256" key="5">
    <source>
        <dbReference type="ARBA" id="ARBA00022692"/>
    </source>
</evidence>
<evidence type="ECO:0000256" key="6">
    <source>
        <dbReference type="ARBA" id="ARBA00022968"/>
    </source>
</evidence>
<dbReference type="InterPro" id="IPR038578">
    <property type="entry name" value="GT29-like_sf"/>
</dbReference>
<dbReference type="Pfam" id="PF00777">
    <property type="entry name" value="Glyco_transf_29"/>
    <property type="match status" value="1"/>
</dbReference>
<evidence type="ECO:0000256" key="4">
    <source>
        <dbReference type="ARBA" id="ARBA00022679"/>
    </source>
</evidence>
<dbReference type="GO" id="GO:0000139">
    <property type="term" value="C:Golgi membrane"/>
    <property type="evidence" value="ECO:0007669"/>
    <property type="project" value="UniProtKB-SubCell"/>
</dbReference>
<feature type="region of interest" description="Disordered" evidence="11">
    <location>
        <begin position="497"/>
        <end position="583"/>
    </location>
</feature>
<keyword evidence="7 12" id="KW-1133">Transmembrane helix</keyword>
<keyword evidence="14" id="KW-1185">Reference proteome</keyword>
<proteinExistence type="inferred from homology"/>
<keyword evidence="6" id="KW-0735">Signal-anchor</keyword>
<dbReference type="PANTHER" id="PTHR11987">
    <property type="entry name" value="ALPHA-2,8-SIALYLTRANSFERASE"/>
    <property type="match status" value="1"/>
</dbReference>
<evidence type="ECO:0000256" key="12">
    <source>
        <dbReference type="SAM" id="Phobius"/>
    </source>
</evidence>
<evidence type="ECO:0000256" key="2">
    <source>
        <dbReference type="ARBA" id="ARBA00006003"/>
    </source>
</evidence>
<evidence type="ECO:0000256" key="9">
    <source>
        <dbReference type="ARBA" id="ARBA00023136"/>
    </source>
</evidence>
<dbReference type="Gene3D" id="3.90.1480.20">
    <property type="entry name" value="Glycosyl transferase family 29"/>
    <property type="match status" value="1"/>
</dbReference>
<keyword evidence="8" id="KW-0333">Golgi apparatus</keyword>
<dbReference type="GO" id="GO:0008373">
    <property type="term" value="F:sialyltransferase activity"/>
    <property type="evidence" value="ECO:0007669"/>
    <property type="project" value="InterPro"/>
</dbReference>
<keyword evidence="3 13" id="KW-0328">Glycosyltransferase</keyword>
<accession>A0AAX4PK82</accession>
<keyword evidence="10" id="KW-0325">Glycoprotein</keyword>
<evidence type="ECO:0000313" key="13">
    <source>
        <dbReference type="EMBL" id="WZN66035.1"/>
    </source>
</evidence>
<dbReference type="EMBL" id="CP151514">
    <property type="protein sequence ID" value="WZN66035.1"/>
    <property type="molecule type" value="Genomic_DNA"/>
</dbReference>
<feature type="compositionally biased region" description="Pro residues" evidence="11">
    <location>
        <begin position="83"/>
        <end position="93"/>
    </location>
</feature>
<evidence type="ECO:0000256" key="7">
    <source>
        <dbReference type="ARBA" id="ARBA00022989"/>
    </source>
</evidence>
<name>A0AAX4PK82_9CHLO</name>
<keyword evidence="9 12" id="KW-0472">Membrane</keyword>
<protein>
    <submittedName>
        <fullName evidence="13">Sialyltransferase</fullName>
    </submittedName>
</protein>
<dbReference type="InterPro" id="IPR001675">
    <property type="entry name" value="Glyco_trans_29"/>
</dbReference>
<evidence type="ECO:0000313" key="14">
    <source>
        <dbReference type="Proteomes" id="UP001472866"/>
    </source>
</evidence>
<evidence type="ECO:0000256" key="11">
    <source>
        <dbReference type="SAM" id="MobiDB-lite"/>
    </source>
</evidence>
<gene>
    <name evidence="13" type="ORF">HKI87_14g75980</name>
</gene>
<feature type="compositionally biased region" description="Pro residues" evidence="11">
    <location>
        <begin position="501"/>
        <end position="544"/>
    </location>
</feature>
<keyword evidence="5 12" id="KW-0812">Transmembrane</keyword>
<sequence>MQRRRRGGSRRGDRCTAEVATNAAICAVVGLILCLAIFRPLHPRRWTTLSDAEARVRVSLSELEQAVGALAPVSEGNSLTPRPAKPIPSPPLAPSSSRTSTGSRTSTAPQPLKPAPPAPAIAKLQASIYGSRKGRTDQAPFQPAVALPRRGRCPCGRQGRCLGDGLCLCAASYEGEGCGSLRTLLHLRVISDRAFHGYRGPILLARSTVSSGQELTVTSHRKGKPRRVSLVKVGDDFLKMLPEKDFLGEAFYNTCAVVGSSGALQYSRRGAEIDGHDAIFRFNGAPSSSPRHRRIAGSRTTFRLTTDKSYAFSEDGSNETVLVHSRTPSQLQAFRRLRTGQPELHAVALHPSFESHALGIFSDRGLRPSSGLVGVLIALRSCATVNLYGFQSSLSRGDLYSYHDTCSRPSSPRRDSVEWFAIKALALGGLLTLPVEECAMECHGSPSKCLECKKAHKHQRRPEGAAMAGCDGSAREKHWAFRSDWKAQAPAFVRRRRERLPPSPPPPPPPRPPPPPSPPPSPPRPPPPPPPPSPPPPSPPPPPVRYVTQIAPRYRTPPPPPPRAGDAPAGANGTGGGLQGARP</sequence>
<dbReference type="AlphaFoldDB" id="A0AAX4PK82"/>
<evidence type="ECO:0000256" key="1">
    <source>
        <dbReference type="ARBA" id="ARBA00004323"/>
    </source>
</evidence>
<organism evidence="13 14">
    <name type="scientific">Chloropicon roscoffensis</name>
    <dbReference type="NCBI Taxonomy" id="1461544"/>
    <lineage>
        <taxon>Eukaryota</taxon>
        <taxon>Viridiplantae</taxon>
        <taxon>Chlorophyta</taxon>
        <taxon>Chloropicophyceae</taxon>
        <taxon>Chloropicales</taxon>
        <taxon>Chloropicaceae</taxon>
        <taxon>Chloropicon</taxon>
    </lineage>
</organism>
<reference evidence="13 14" key="1">
    <citation type="submission" date="2024-03" db="EMBL/GenBank/DDBJ databases">
        <title>Complete genome sequence of the green alga Chloropicon roscoffensis RCC1871.</title>
        <authorList>
            <person name="Lemieux C."/>
            <person name="Pombert J.-F."/>
            <person name="Otis C."/>
            <person name="Turmel M."/>
        </authorList>
    </citation>
    <scope>NUCLEOTIDE SEQUENCE [LARGE SCALE GENOMIC DNA]</scope>
    <source>
        <strain evidence="13 14">RCC1871</strain>
    </source>
</reference>
<feature type="compositionally biased region" description="Low complexity" evidence="11">
    <location>
        <begin position="94"/>
        <end position="110"/>
    </location>
</feature>
<feature type="compositionally biased region" description="Gly residues" evidence="11">
    <location>
        <begin position="572"/>
        <end position="583"/>
    </location>
</feature>
<comment type="subcellular location">
    <subcellularLocation>
        <location evidence="1">Golgi apparatus membrane</location>
        <topology evidence="1">Single-pass type II membrane protein</topology>
    </subcellularLocation>
</comment>